<proteinExistence type="predicted"/>
<gene>
    <name evidence="1" type="ORF">SAMN05444165_1890</name>
</gene>
<evidence type="ECO:0000313" key="1">
    <source>
        <dbReference type="EMBL" id="SIO27979.1"/>
    </source>
</evidence>
<reference evidence="1 2" key="1">
    <citation type="submission" date="2016-11" db="EMBL/GenBank/DDBJ databases">
        <authorList>
            <person name="Jaros S."/>
            <person name="Januszkiewicz K."/>
            <person name="Wedrychowicz H."/>
        </authorList>
    </citation>
    <scope>NUCLEOTIDE SEQUENCE [LARGE SCALE GENOMIC DNA]</scope>
    <source>
        <strain evidence="1 2">GAS95</strain>
    </source>
</reference>
<protein>
    <submittedName>
        <fullName evidence="1">Uncharacterized protein</fullName>
    </submittedName>
</protein>
<accession>A0A1N6I7N1</accession>
<dbReference type="EMBL" id="FSRU01000001">
    <property type="protein sequence ID" value="SIO27979.1"/>
    <property type="molecule type" value="Genomic_DNA"/>
</dbReference>
<organism evidence="1 2">
    <name type="scientific">Paraburkholderia phenazinium</name>
    <dbReference type="NCBI Taxonomy" id="60549"/>
    <lineage>
        <taxon>Bacteria</taxon>
        <taxon>Pseudomonadati</taxon>
        <taxon>Pseudomonadota</taxon>
        <taxon>Betaproteobacteria</taxon>
        <taxon>Burkholderiales</taxon>
        <taxon>Burkholderiaceae</taxon>
        <taxon>Paraburkholderia</taxon>
    </lineage>
</organism>
<keyword evidence="2" id="KW-1185">Reference proteome</keyword>
<sequence>MLLPDFAQNRIERHIPVRYYILKVVRNYNYG</sequence>
<dbReference type="Proteomes" id="UP000185151">
    <property type="component" value="Unassembled WGS sequence"/>
</dbReference>
<dbReference type="AlphaFoldDB" id="A0A1N6I7N1"/>
<name>A0A1N6I7N1_9BURK</name>
<evidence type="ECO:0000313" key="2">
    <source>
        <dbReference type="Proteomes" id="UP000185151"/>
    </source>
</evidence>